<dbReference type="GO" id="GO:0006281">
    <property type="term" value="P:DNA repair"/>
    <property type="evidence" value="ECO:0007669"/>
    <property type="project" value="UniProtKB-UniRule"/>
</dbReference>
<proteinExistence type="inferred from homology"/>
<name>A0A7H8R311_TALRU</name>
<dbReference type="Gene3D" id="3.70.10.10">
    <property type="match status" value="1"/>
</dbReference>
<protein>
    <recommendedName>
        <fullName evidence="2">DNA repair protein rad9</fullName>
    </recommendedName>
</protein>
<sequence>MATLSFSMEPPALFRLHDALVCLTKFNESVSIEAEYDMLRFSALNTAKTAYSSFVLDSDKFFSKYSFSLARGQNADPFSCQLYLKALLSVFKGRASESRDKDTAVERCDVELRDTPDDPECRLIIKMICGQGVVKSYRLTYEPINVQHAMFDQSRTQNQWRVESKLLREIIDYFSPSAEQLDMYPDGGKAVFTSFTNKITDGKEILKQPLHTSVTLDSKDFDEYMVKDGLHVAISAKDFKAVVIHADSLKTPITARYTRPCRPMQLTYKSEGIGAEFTLMTRGEVDDNDDDQPASSSRPASQLSARPAAQRVPASGRPSMPPPTPSARSSASRPLPPPPSRSEIISTDASRSAFADLTDSLFVPADDDRQWDEQDYEEEQEDILTWNSKVEAGAYHEGRPRPLTDSYPSFPSETKQPDPDETAIPPTQRISQVRNLGLFD</sequence>
<keyword evidence="2" id="KW-0227">DNA damage</keyword>
<dbReference type="EMBL" id="CP055901">
    <property type="protein sequence ID" value="QKX60647.1"/>
    <property type="molecule type" value="Genomic_DNA"/>
</dbReference>
<comment type="function">
    <text evidence="2">Acts in DNA repair and mutagenesis. Involved in promoting resistance to ionizing radiation and UV light, as well as regulating cell cycle progression after irradiation.</text>
</comment>
<evidence type="ECO:0000256" key="2">
    <source>
        <dbReference type="PIRNR" id="PIRNR009303"/>
    </source>
</evidence>
<evidence type="ECO:0000313" key="5">
    <source>
        <dbReference type="Proteomes" id="UP000509510"/>
    </source>
</evidence>
<dbReference type="AlphaFoldDB" id="A0A7H8R311"/>
<feature type="region of interest" description="Disordered" evidence="3">
    <location>
        <begin position="363"/>
        <end position="440"/>
    </location>
</feature>
<dbReference type="RefSeq" id="XP_035346823.1">
    <property type="nucleotide sequence ID" value="XM_035490930.1"/>
</dbReference>
<dbReference type="InterPro" id="IPR046938">
    <property type="entry name" value="DNA_clamp_sf"/>
</dbReference>
<dbReference type="GO" id="GO:0031573">
    <property type="term" value="P:mitotic intra-S DNA damage checkpoint signaling"/>
    <property type="evidence" value="ECO:0007669"/>
    <property type="project" value="TreeGrafter"/>
</dbReference>
<dbReference type="Proteomes" id="UP000509510">
    <property type="component" value="Chromosome IV"/>
</dbReference>
<dbReference type="PIRSF" id="PIRSF009303">
    <property type="entry name" value="Cell_cycle_RAD9"/>
    <property type="match status" value="1"/>
</dbReference>
<dbReference type="SUPFAM" id="SSF55979">
    <property type="entry name" value="DNA clamp"/>
    <property type="match status" value="1"/>
</dbReference>
<dbReference type="Pfam" id="PF04139">
    <property type="entry name" value="Rad9"/>
    <property type="match status" value="1"/>
</dbReference>
<evidence type="ECO:0000256" key="1">
    <source>
        <dbReference type="ARBA" id="ARBA00008494"/>
    </source>
</evidence>
<evidence type="ECO:0000256" key="3">
    <source>
        <dbReference type="SAM" id="MobiDB-lite"/>
    </source>
</evidence>
<accession>A0A7H8R311</accession>
<evidence type="ECO:0000313" key="4">
    <source>
        <dbReference type="EMBL" id="QKX60647.1"/>
    </source>
</evidence>
<dbReference type="GO" id="GO:0071479">
    <property type="term" value="P:cellular response to ionizing radiation"/>
    <property type="evidence" value="ECO:0007669"/>
    <property type="project" value="TreeGrafter"/>
</dbReference>
<gene>
    <name evidence="4" type="ORF">TRUGW13939_07793</name>
</gene>
<feature type="compositionally biased region" description="Acidic residues" evidence="3">
    <location>
        <begin position="373"/>
        <end position="382"/>
    </location>
</feature>
<dbReference type="PANTHER" id="PTHR15237:SF0">
    <property type="entry name" value="CELL CYCLE CHECKPOINT CONTROL PROTEIN"/>
    <property type="match status" value="1"/>
</dbReference>
<dbReference type="KEGG" id="trg:TRUGW13939_07793"/>
<reference evidence="5" key="1">
    <citation type="submission" date="2020-06" db="EMBL/GenBank/DDBJ databases">
        <title>A chromosome-scale genome assembly of Talaromyces rugulosus W13939.</title>
        <authorList>
            <person name="Wang B."/>
            <person name="Guo L."/>
            <person name="Ye K."/>
            <person name="Wang L."/>
        </authorList>
    </citation>
    <scope>NUCLEOTIDE SEQUENCE [LARGE SCALE GENOMIC DNA]</scope>
    <source>
        <strain evidence="5">W13939</strain>
    </source>
</reference>
<dbReference type="GO" id="GO:0000076">
    <property type="term" value="P:DNA replication checkpoint signaling"/>
    <property type="evidence" value="ECO:0007669"/>
    <property type="project" value="TreeGrafter"/>
</dbReference>
<organism evidence="4 5">
    <name type="scientific">Talaromyces rugulosus</name>
    <name type="common">Penicillium rugulosum</name>
    <dbReference type="NCBI Taxonomy" id="121627"/>
    <lineage>
        <taxon>Eukaryota</taxon>
        <taxon>Fungi</taxon>
        <taxon>Dikarya</taxon>
        <taxon>Ascomycota</taxon>
        <taxon>Pezizomycotina</taxon>
        <taxon>Eurotiomycetes</taxon>
        <taxon>Eurotiomycetidae</taxon>
        <taxon>Eurotiales</taxon>
        <taxon>Trichocomaceae</taxon>
        <taxon>Talaromyces</taxon>
        <taxon>Talaromyces sect. Islandici</taxon>
    </lineage>
</organism>
<dbReference type="GeneID" id="55995283"/>
<dbReference type="GO" id="GO:0030896">
    <property type="term" value="C:checkpoint clamp complex"/>
    <property type="evidence" value="ECO:0007669"/>
    <property type="project" value="UniProtKB-UniRule"/>
</dbReference>
<dbReference type="OrthoDB" id="60092at2759"/>
<feature type="region of interest" description="Disordered" evidence="3">
    <location>
        <begin position="283"/>
        <end position="349"/>
    </location>
</feature>
<feature type="compositionally biased region" description="Polar residues" evidence="3">
    <location>
        <begin position="293"/>
        <end position="304"/>
    </location>
</feature>
<dbReference type="InterPro" id="IPR007268">
    <property type="entry name" value="Rad9/Ddc1"/>
</dbReference>
<dbReference type="PANTHER" id="PTHR15237">
    <property type="entry name" value="DNA REPAIR PROTEIN RAD9"/>
    <property type="match status" value="1"/>
</dbReference>
<comment type="similarity">
    <text evidence="1 2">Belongs to the rad9 family.</text>
</comment>
<dbReference type="InterPro" id="IPR026584">
    <property type="entry name" value="Rad9"/>
</dbReference>
<keyword evidence="5" id="KW-1185">Reference proteome</keyword>